<feature type="region of interest" description="Disordered" evidence="2">
    <location>
        <begin position="130"/>
        <end position="173"/>
    </location>
</feature>
<dbReference type="PROSITE" id="PS50888">
    <property type="entry name" value="BHLH"/>
    <property type="match status" value="1"/>
</dbReference>
<feature type="region of interest" description="Disordered" evidence="2">
    <location>
        <begin position="231"/>
        <end position="322"/>
    </location>
</feature>
<name>A0A835GA69_SPOEX</name>
<feature type="domain" description="BHLH" evidence="4">
    <location>
        <begin position="319"/>
        <end position="371"/>
    </location>
</feature>
<dbReference type="PANTHER" id="PTHR45851">
    <property type="entry name" value="MYC PROTO-ONCOGENE"/>
    <property type="match status" value="1"/>
</dbReference>
<feature type="signal peptide" evidence="3">
    <location>
        <begin position="1"/>
        <end position="19"/>
    </location>
</feature>
<keyword evidence="3" id="KW-0732">Signal</keyword>
<accession>A0A835GA69</accession>
<dbReference type="AlphaFoldDB" id="A0A835GA69"/>
<dbReference type="Pfam" id="PF00010">
    <property type="entry name" value="HLH"/>
    <property type="match status" value="1"/>
</dbReference>
<dbReference type="Gene3D" id="4.10.280.10">
    <property type="entry name" value="Helix-loop-helix DNA-binding domain"/>
    <property type="match status" value="1"/>
</dbReference>
<evidence type="ECO:0000256" key="1">
    <source>
        <dbReference type="ARBA" id="ARBA00023125"/>
    </source>
</evidence>
<sequence>MAGTACVVLIARIFPVIRGSCDIDEFDLALKLVKLKMSPPFDSFVQFDIWEALDEDSVRLTQTSEFWNQVQYEADGLDILPPANFSDPLQESDEDWRVMETQEEEEPHKENIVHHDCMWAGSCADLVHPGNTFVPSDPTTTPTTPGQSLLRRDMSPSRPETPPSIDGDEPPQFRHSVDVAGTALRLLRDSAVVAADHSYTLARRHLDYLGVQTPSDSCESEEEIDVVSLGTQQPLPPSQTHVRTDTLPRVPSAQERQHIQRTVETAITPRSPRPAARKRLVPPPSIAAATSRRRARGPGRRGRRSNTDTDSEAESPEIERRSIHNDMERLRRIGLKNLFDELKKQIPATKDKERAPKVVILREAAALCKKLSHEDIEREKLKKKQLQLVTKLKKLRAALSSRYTRN</sequence>
<evidence type="ECO:0000313" key="5">
    <source>
        <dbReference type="EMBL" id="KAF9411089.1"/>
    </source>
</evidence>
<dbReference type="GO" id="GO:0003700">
    <property type="term" value="F:DNA-binding transcription factor activity"/>
    <property type="evidence" value="ECO:0007669"/>
    <property type="project" value="InterPro"/>
</dbReference>
<dbReference type="GO" id="GO:0003677">
    <property type="term" value="F:DNA binding"/>
    <property type="evidence" value="ECO:0007669"/>
    <property type="project" value="UniProtKB-KW"/>
</dbReference>
<feature type="compositionally biased region" description="Polar residues" evidence="2">
    <location>
        <begin position="231"/>
        <end position="241"/>
    </location>
</feature>
<gene>
    <name evidence="5" type="ORF">HW555_010037</name>
</gene>
<dbReference type="InterPro" id="IPR002418">
    <property type="entry name" value="Tscrpt_reg_Myc"/>
</dbReference>
<organism evidence="5 6">
    <name type="scientific">Spodoptera exigua</name>
    <name type="common">Beet armyworm</name>
    <name type="synonym">Noctua fulgens</name>
    <dbReference type="NCBI Taxonomy" id="7107"/>
    <lineage>
        <taxon>Eukaryota</taxon>
        <taxon>Metazoa</taxon>
        <taxon>Ecdysozoa</taxon>
        <taxon>Arthropoda</taxon>
        <taxon>Hexapoda</taxon>
        <taxon>Insecta</taxon>
        <taxon>Pterygota</taxon>
        <taxon>Neoptera</taxon>
        <taxon>Endopterygota</taxon>
        <taxon>Lepidoptera</taxon>
        <taxon>Glossata</taxon>
        <taxon>Ditrysia</taxon>
        <taxon>Noctuoidea</taxon>
        <taxon>Noctuidae</taxon>
        <taxon>Amphipyrinae</taxon>
        <taxon>Spodoptera</taxon>
    </lineage>
</organism>
<dbReference type="SUPFAM" id="SSF47459">
    <property type="entry name" value="HLH, helix-loop-helix DNA-binding domain"/>
    <property type="match status" value="1"/>
</dbReference>
<comment type="caution">
    <text evidence="5">The sequence shown here is derived from an EMBL/GenBank/DDBJ whole genome shotgun (WGS) entry which is preliminary data.</text>
</comment>
<evidence type="ECO:0000259" key="4">
    <source>
        <dbReference type="PROSITE" id="PS50888"/>
    </source>
</evidence>
<dbReference type="Proteomes" id="UP000648187">
    <property type="component" value="Unassembled WGS sequence"/>
</dbReference>
<proteinExistence type="predicted"/>
<dbReference type="InterPro" id="IPR011598">
    <property type="entry name" value="bHLH_dom"/>
</dbReference>
<protein>
    <recommendedName>
        <fullName evidence="4">BHLH domain-containing protein</fullName>
    </recommendedName>
</protein>
<evidence type="ECO:0000256" key="3">
    <source>
        <dbReference type="SAM" id="SignalP"/>
    </source>
</evidence>
<reference evidence="5" key="1">
    <citation type="submission" date="2020-08" db="EMBL/GenBank/DDBJ databases">
        <title>Spodoptera exigua strain:BAW_Kor-Di-RS1 Genome sequencing and assembly.</title>
        <authorList>
            <person name="Kim J."/>
            <person name="Nam H.Y."/>
            <person name="Kwon M."/>
            <person name="Choi J.H."/>
            <person name="Cho S.R."/>
            <person name="Kim G.-H."/>
        </authorList>
    </citation>
    <scope>NUCLEOTIDE SEQUENCE</scope>
    <source>
        <strain evidence="5">BAW_Kor-Di-RS1</strain>
        <tissue evidence="5">Whole-body</tissue>
    </source>
</reference>
<feature type="chain" id="PRO_5032577329" description="BHLH domain-containing protein" evidence="3">
    <location>
        <begin position="20"/>
        <end position="406"/>
    </location>
</feature>
<dbReference type="InterPro" id="IPR050433">
    <property type="entry name" value="Myc_transcription_factors"/>
</dbReference>
<feature type="compositionally biased region" description="Basic residues" evidence="2">
    <location>
        <begin position="291"/>
        <end position="304"/>
    </location>
</feature>
<evidence type="ECO:0000256" key="2">
    <source>
        <dbReference type="SAM" id="MobiDB-lite"/>
    </source>
</evidence>
<dbReference type="EMBL" id="JACKWZ010000235">
    <property type="protein sequence ID" value="KAF9411089.1"/>
    <property type="molecule type" value="Genomic_DNA"/>
</dbReference>
<keyword evidence="1" id="KW-0238">DNA-binding</keyword>
<evidence type="ECO:0000313" key="6">
    <source>
        <dbReference type="Proteomes" id="UP000648187"/>
    </source>
</evidence>
<dbReference type="PRINTS" id="PR00044">
    <property type="entry name" value="LEUZIPPRMYC"/>
</dbReference>
<dbReference type="SMART" id="SM00353">
    <property type="entry name" value="HLH"/>
    <property type="match status" value="1"/>
</dbReference>
<dbReference type="GO" id="GO:0046983">
    <property type="term" value="F:protein dimerization activity"/>
    <property type="evidence" value="ECO:0007669"/>
    <property type="project" value="InterPro"/>
</dbReference>
<keyword evidence="6" id="KW-1185">Reference proteome</keyword>
<dbReference type="InterPro" id="IPR036638">
    <property type="entry name" value="HLH_DNA-bd_sf"/>
</dbReference>
<dbReference type="CDD" id="cd11400">
    <property type="entry name" value="bHLHzip_Myc"/>
    <property type="match status" value="1"/>
</dbReference>